<reference evidence="2" key="1">
    <citation type="journal article" date="2021" name="Nat. Commun.">
        <title>Genetic determinants of endophytism in the Arabidopsis root mycobiome.</title>
        <authorList>
            <person name="Mesny F."/>
            <person name="Miyauchi S."/>
            <person name="Thiergart T."/>
            <person name="Pickel B."/>
            <person name="Atanasova L."/>
            <person name="Karlsson M."/>
            <person name="Huettel B."/>
            <person name="Barry K.W."/>
            <person name="Haridas S."/>
            <person name="Chen C."/>
            <person name="Bauer D."/>
            <person name="Andreopoulos W."/>
            <person name="Pangilinan J."/>
            <person name="LaButti K."/>
            <person name="Riley R."/>
            <person name="Lipzen A."/>
            <person name="Clum A."/>
            <person name="Drula E."/>
            <person name="Henrissat B."/>
            <person name="Kohler A."/>
            <person name="Grigoriev I.V."/>
            <person name="Martin F.M."/>
            <person name="Hacquard S."/>
        </authorList>
    </citation>
    <scope>NUCLEOTIDE SEQUENCE</scope>
    <source>
        <strain evidence="2">MPI-CAGE-AT-0021</strain>
    </source>
</reference>
<dbReference type="PRINTS" id="PR00368">
    <property type="entry name" value="FADPNR"/>
</dbReference>
<dbReference type="GO" id="GO:0005737">
    <property type="term" value="C:cytoplasm"/>
    <property type="evidence" value="ECO:0007669"/>
    <property type="project" value="TreeGrafter"/>
</dbReference>
<dbReference type="Gene3D" id="3.50.50.100">
    <property type="match status" value="1"/>
</dbReference>
<dbReference type="EMBL" id="JAGMUU010000001">
    <property type="protein sequence ID" value="KAH7161958.1"/>
    <property type="molecule type" value="Genomic_DNA"/>
</dbReference>
<evidence type="ECO:0000313" key="3">
    <source>
        <dbReference type="Proteomes" id="UP000717696"/>
    </source>
</evidence>
<dbReference type="GO" id="GO:0004174">
    <property type="term" value="F:electron-transferring-flavoprotein dehydrogenase activity"/>
    <property type="evidence" value="ECO:0007669"/>
    <property type="project" value="TreeGrafter"/>
</dbReference>
<gene>
    <name evidence="2" type="ORF">B0J13DRAFT_632696</name>
</gene>
<dbReference type="Proteomes" id="UP000717696">
    <property type="component" value="Unassembled WGS sequence"/>
</dbReference>
<proteinExistence type="predicted"/>
<evidence type="ECO:0000313" key="2">
    <source>
        <dbReference type="EMBL" id="KAH7161958.1"/>
    </source>
</evidence>
<name>A0A9P9FJ90_9HYPO</name>
<dbReference type="GO" id="GO:0050660">
    <property type="term" value="F:flavin adenine dinucleotide binding"/>
    <property type="evidence" value="ECO:0007669"/>
    <property type="project" value="TreeGrafter"/>
</dbReference>
<evidence type="ECO:0000259" key="1">
    <source>
        <dbReference type="Pfam" id="PF07992"/>
    </source>
</evidence>
<dbReference type="AlphaFoldDB" id="A0A9P9FJ90"/>
<accession>A0A9P9FJ90</accession>
<dbReference type="OrthoDB" id="202203at2759"/>
<dbReference type="PANTHER" id="PTHR43735:SF5">
    <property type="entry name" value="FAD_NAD(P)-BINDING DOMAIN-CONTAINING PROTEIN"/>
    <property type="match status" value="1"/>
</dbReference>
<dbReference type="SUPFAM" id="SSF51905">
    <property type="entry name" value="FAD/NAD(P)-binding domain"/>
    <property type="match status" value="1"/>
</dbReference>
<feature type="domain" description="FAD/NAD(P)-binding" evidence="1">
    <location>
        <begin position="45"/>
        <end position="328"/>
    </location>
</feature>
<dbReference type="InterPro" id="IPR023753">
    <property type="entry name" value="FAD/NAD-binding_dom"/>
</dbReference>
<protein>
    <recommendedName>
        <fullName evidence="1">FAD/NAD(P)-binding domain-containing protein</fullName>
    </recommendedName>
</protein>
<dbReference type="Pfam" id="PF07992">
    <property type="entry name" value="Pyr_redox_2"/>
    <property type="match status" value="1"/>
</dbReference>
<keyword evidence="3" id="KW-1185">Reference proteome</keyword>
<organism evidence="2 3">
    <name type="scientific">Dactylonectria estremocensis</name>
    <dbReference type="NCBI Taxonomy" id="1079267"/>
    <lineage>
        <taxon>Eukaryota</taxon>
        <taxon>Fungi</taxon>
        <taxon>Dikarya</taxon>
        <taxon>Ascomycota</taxon>
        <taxon>Pezizomycotina</taxon>
        <taxon>Sordariomycetes</taxon>
        <taxon>Hypocreomycetidae</taxon>
        <taxon>Hypocreales</taxon>
        <taxon>Nectriaceae</taxon>
        <taxon>Dactylonectria</taxon>
    </lineage>
</organism>
<sequence>MDLQKLKIYLQFYSMFAKYMAKQPIQQLSSVIYRHTYRPSTNSRNVVVIGGSFAGSHVTQRLAHTLPSGYRVVLVEKNSHLHYAFGFPRNAVFSGREPRALIPYDDLVAALSITASHINLADGIQLNYDYLIVATGAAQPPPTRLQSTTRDTAIAEPRGYQQRIHKAEQVAVVGAGAAGKELVTEIRAKYPAKKVSLVHSRDQLLPRFGPKLHSFVVDVLRGMDIEVILGERLVLPAQAGKVIEEVQVTLSTGETKVWDLIIPCTGLQPNSGMLAPYMPKSIASNGEILVKPTLQVDRLPSSRGNIFALGDVAQTGGLKQGRAAMIQGEVVLNNIFRLINNQSVLENYEPLPFEGAL</sequence>
<comment type="caution">
    <text evidence="2">The sequence shown here is derived from an EMBL/GenBank/DDBJ whole genome shotgun (WGS) entry which is preliminary data.</text>
</comment>
<dbReference type="InterPro" id="IPR036188">
    <property type="entry name" value="FAD/NAD-bd_sf"/>
</dbReference>
<dbReference type="PANTHER" id="PTHR43735">
    <property type="entry name" value="APOPTOSIS-INDUCING FACTOR 1"/>
    <property type="match status" value="1"/>
</dbReference>